<evidence type="ECO:0000313" key="10">
    <source>
        <dbReference type="EMBL" id="KXB08023.1"/>
    </source>
</evidence>
<comment type="caution">
    <text evidence="10">The sequence shown here is derived from an EMBL/GenBank/DDBJ whole genome shotgun (WGS) entry which is preliminary data.</text>
</comment>
<dbReference type="Pfam" id="PF02730">
    <property type="entry name" value="AFOR_N"/>
    <property type="match status" value="1"/>
</dbReference>
<comment type="cofactor">
    <cofactor evidence="1">
        <name>[4Fe-4S] cluster</name>
        <dbReference type="ChEBI" id="CHEBI:49883"/>
    </cofactor>
</comment>
<dbReference type="InterPro" id="IPR001203">
    <property type="entry name" value="OxRdtase_Ald_Fedxn_C"/>
</dbReference>
<dbReference type="GO" id="GO:0009055">
    <property type="term" value="F:electron transfer activity"/>
    <property type="evidence" value="ECO:0007669"/>
    <property type="project" value="InterPro"/>
</dbReference>
<evidence type="ECO:0000256" key="2">
    <source>
        <dbReference type="ARBA" id="ARBA00011032"/>
    </source>
</evidence>
<keyword evidence="7" id="KW-0411">Iron-sulfur</keyword>
<evidence type="ECO:0000256" key="6">
    <source>
        <dbReference type="ARBA" id="ARBA00023004"/>
    </source>
</evidence>
<keyword evidence="3" id="KW-0004">4Fe-4S</keyword>
<protein>
    <recommendedName>
        <fullName evidence="9">Aldehyde ferredoxin oxidoreductase N-terminal domain-containing protein</fullName>
    </recommendedName>
</protein>
<evidence type="ECO:0000259" key="9">
    <source>
        <dbReference type="SMART" id="SM00790"/>
    </source>
</evidence>
<dbReference type="InterPro" id="IPR051919">
    <property type="entry name" value="W-dependent_AOR"/>
</dbReference>
<dbReference type="GO" id="GO:0016625">
    <property type="term" value="F:oxidoreductase activity, acting on the aldehyde or oxo group of donors, iron-sulfur protein as acceptor"/>
    <property type="evidence" value="ECO:0007669"/>
    <property type="project" value="InterPro"/>
</dbReference>
<accession>A0A133VNM6</accession>
<evidence type="ECO:0000256" key="1">
    <source>
        <dbReference type="ARBA" id="ARBA00001966"/>
    </source>
</evidence>
<name>A0A133VNM6_9EURY</name>
<dbReference type="SUPFAM" id="SSF56228">
    <property type="entry name" value="Aldehyde ferredoxin oxidoreductase, N-terminal domain"/>
    <property type="match status" value="1"/>
</dbReference>
<comment type="cofactor">
    <cofactor evidence="8">
        <name>tungstopterin</name>
        <dbReference type="ChEBI" id="CHEBI:30402"/>
    </cofactor>
</comment>
<dbReference type="Proteomes" id="UP000070175">
    <property type="component" value="Unassembled WGS sequence"/>
</dbReference>
<dbReference type="EMBL" id="LHYJ01000032">
    <property type="protein sequence ID" value="KXB08023.1"/>
    <property type="molecule type" value="Genomic_DNA"/>
</dbReference>
<proteinExistence type="inferred from homology"/>
<dbReference type="Gene3D" id="1.10.599.10">
    <property type="entry name" value="Aldehyde Ferredoxin Oxidoreductase Protein, subunit A, domain 3"/>
    <property type="match status" value="1"/>
</dbReference>
<evidence type="ECO:0000256" key="8">
    <source>
        <dbReference type="ARBA" id="ARBA00049934"/>
    </source>
</evidence>
<evidence type="ECO:0000256" key="7">
    <source>
        <dbReference type="ARBA" id="ARBA00023014"/>
    </source>
</evidence>
<dbReference type="GO" id="GO:0051539">
    <property type="term" value="F:4 iron, 4 sulfur cluster binding"/>
    <property type="evidence" value="ECO:0007669"/>
    <property type="project" value="UniProtKB-KW"/>
</dbReference>
<dbReference type="InterPro" id="IPR013985">
    <property type="entry name" value="Ald_Fedxn_OxRdtase_dom3"/>
</dbReference>
<dbReference type="SMART" id="SM00790">
    <property type="entry name" value="AFOR_N"/>
    <property type="match status" value="1"/>
</dbReference>
<dbReference type="InterPro" id="IPR036021">
    <property type="entry name" value="Tungsten_al_ferr_oxy-like_C"/>
</dbReference>
<reference evidence="10 11" key="1">
    <citation type="journal article" date="2016" name="Sci. Rep.">
        <title>Metabolic traits of an uncultured archaeal lineage -MSBL1- from brine pools of the Red Sea.</title>
        <authorList>
            <person name="Mwirichia R."/>
            <person name="Alam I."/>
            <person name="Rashid M."/>
            <person name="Vinu M."/>
            <person name="Ba-Alawi W."/>
            <person name="Anthony Kamau A."/>
            <person name="Kamanda Ngugi D."/>
            <person name="Goker M."/>
            <person name="Klenk H.P."/>
            <person name="Bajic V."/>
            <person name="Stingl U."/>
        </authorList>
    </citation>
    <scope>NUCLEOTIDE SEQUENCE [LARGE SCALE GENOMIC DNA]</scope>
    <source>
        <strain evidence="10">SCGC-AAA382N08</strain>
    </source>
</reference>
<organism evidence="10 11">
    <name type="scientific">candidate division MSBL1 archaeon SCGC-AAA382N08</name>
    <dbReference type="NCBI Taxonomy" id="1698285"/>
    <lineage>
        <taxon>Archaea</taxon>
        <taxon>Methanobacteriati</taxon>
        <taxon>Methanobacteriota</taxon>
        <taxon>candidate division MSBL1</taxon>
    </lineage>
</organism>
<keyword evidence="6" id="KW-0408">Iron</keyword>
<dbReference type="AlphaFoldDB" id="A0A133VNM6"/>
<evidence type="ECO:0000256" key="3">
    <source>
        <dbReference type="ARBA" id="ARBA00022485"/>
    </source>
</evidence>
<dbReference type="PANTHER" id="PTHR30038">
    <property type="entry name" value="ALDEHYDE FERREDOXIN OXIDOREDUCTASE"/>
    <property type="match status" value="1"/>
</dbReference>
<dbReference type="SUPFAM" id="SSF48310">
    <property type="entry name" value="Aldehyde ferredoxin oxidoreductase, C-terminal domains"/>
    <property type="match status" value="1"/>
</dbReference>
<feature type="domain" description="Aldehyde ferredoxin oxidoreductase N-terminal" evidence="9">
    <location>
        <begin position="4"/>
        <end position="207"/>
    </location>
</feature>
<dbReference type="Pfam" id="PF01314">
    <property type="entry name" value="AFOR_C"/>
    <property type="match status" value="1"/>
</dbReference>
<evidence type="ECO:0000256" key="5">
    <source>
        <dbReference type="ARBA" id="ARBA00023002"/>
    </source>
</evidence>
<dbReference type="InterPro" id="IPR013983">
    <property type="entry name" value="Ald_Fedxn_OxRdtase_N"/>
</dbReference>
<dbReference type="GO" id="GO:0046872">
    <property type="term" value="F:metal ion binding"/>
    <property type="evidence" value="ECO:0007669"/>
    <property type="project" value="UniProtKB-KW"/>
</dbReference>
<evidence type="ECO:0000313" key="11">
    <source>
        <dbReference type="Proteomes" id="UP000070175"/>
    </source>
</evidence>
<dbReference type="Gene3D" id="1.10.569.10">
    <property type="entry name" value="Aldehyde Ferredoxin Oxidoreductase Protein, subunit A, domain 2"/>
    <property type="match status" value="1"/>
</dbReference>
<keyword evidence="5" id="KW-0560">Oxidoreductase</keyword>
<gene>
    <name evidence="10" type="ORF">AKJ56_01985</name>
</gene>
<comment type="similarity">
    <text evidence="2">Belongs to the AOR/FOR family.</text>
</comment>
<evidence type="ECO:0000256" key="4">
    <source>
        <dbReference type="ARBA" id="ARBA00022723"/>
    </source>
</evidence>
<keyword evidence="11" id="KW-1185">Reference proteome</keyword>
<dbReference type="PANTHER" id="PTHR30038:SF0">
    <property type="entry name" value="TUNGSTEN-CONTAINING ALDEHYDE FERREDOXIN OXIDOREDUCTASE"/>
    <property type="match status" value="1"/>
</dbReference>
<dbReference type="InterPro" id="IPR013984">
    <property type="entry name" value="Ald_Fedxn_OxRdtase_dom2"/>
</dbReference>
<dbReference type="Gene3D" id="3.60.9.10">
    <property type="entry name" value="Aldehyde ferredoxin oxidoreductase, N-terminal domain"/>
    <property type="match status" value="1"/>
</dbReference>
<dbReference type="InterPro" id="IPR036503">
    <property type="entry name" value="Ald_Fedxn_OxRdtase_N_sf"/>
</dbReference>
<keyword evidence="4" id="KW-0479">Metal-binding</keyword>
<sequence>MYGWMGKSLWVDLSKEKIVEKELDRKLVKKYIGGRGINSKLLFDHLDPGVGPLSPRNELIISSGPCNGTIVPGSTRFTITAKSPLSGFLGDSNSGGSFGVEMKYAGYDFIVIKGKAEKPSLLLINDDEVLLKNAEHLWGLKIGDTRRVIERELGDPDIKLISIGPAGENLVKFAAIIADIGRAHGRCGMGAVMGSKNLKAVGVRGSQGVKVSNPDLLKKTVEKMKRLYKDSEDWYENMRKYGPTRLPMSYNKWGSLPTRNYQTGTMDGTENISGEAFRNNYFVSERSCFSCPIGCQAYWVFEGGINNFTEGLENEDPTMYGSRLGVKNSNSILKMHELSNEYGLDIADTSGVISFLIECVEKGIVDESDIGLEDLTWGDFEKVLSLIKMIAEREGIGDILAEGQKKSAEFFGEESKKYTIQVKNLTLDASDPRAFKGWGLGYAVSSRGAEHCRTLFAEEREMGGLTEKDKADRIVFHENIRAVQNSLEICEFCSYLGKMMSPEILSDFYKSVTGFEINKTELEKIGERIVNVERAFNLREGLTKEDDTLPTRFLKEPMPSGNAKGQTVDLESMLNRYYNLRDWDENTGFPKAEKFEELGLEKMNSELEEVRRDRSR</sequence>